<organism evidence="11 12">
    <name type="scientific">Strigamia maritima</name>
    <name type="common">European centipede</name>
    <name type="synonym">Geophilus maritimus</name>
    <dbReference type="NCBI Taxonomy" id="126957"/>
    <lineage>
        <taxon>Eukaryota</taxon>
        <taxon>Metazoa</taxon>
        <taxon>Ecdysozoa</taxon>
        <taxon>Arthropoda</taxon>
        <taxon>Myriapoda</taxon>
        <taxon>Chilopoda</taxon>
        <taxon>Pleurostigmophora</taxon>
        <taxon>Geophilomorpha</taxon>
        <taxon>Linotaeniidae</taxon>
        <taxon>Strigamia</taxon>
    </lineage>
</organism>
<dbReference type="GO" id="GO:0000139">
    <property type="term" value="C:Golgi membrane"/>
    <property type="evidence" value="ECO:0007669"/>
    <property type="project" value="UniProtKB-SubCell"/>
</dbReference>
<feature type="region of interest" description="Disordered" evidence="10">
    <location>
        <begin position="12"/>
        <end position="40"/>
    </location>
</feature>
<evidence type="ECO:0000256" key="10">
    <source>
        <dbReference type="SAM" id="MobiDB-lite"/>
    </source>
</evidence>
<feature type="transmembrane region" description="Helical" evidence="9">
    <location>
        <begin position="168"/>
        <end position="187"/>
    </location>
</feature>
<evidence type="ECO:0000256" key="6">
    <source>
        <dbReference type="ARBA" id="ARBA00022989"/>
    </source>
</evidence>
<keyword evidence="12" id="KW-1185">Reference proteome</keyword>
<keyword evidence="7 9" id="KW-0333">Golgi apparatus</keyword>
<name>T1JB28_STRMM</name>
<proteinExistence type="inferred from homology"/>
<feature type="transmembrane region" description="Helical" evidence="9">
    <location>
        <begin position="233"/>
        <end position="253"/>
    </location>
</feature>
<comment type="similarity">
    <text evidence="1 9">Belongs to the YIF1 family.</text>
</comment>
<keyword evidence="8 9" id="KW-0472">Membrane</keyword>
<evidence type="ECO:0000256" key="4">
    <source>
        <dbReference type="ARBA" id="ARBA00022824"/>
    </source>
</evidence>
<dbReference type="EMBL" id="JH432008">
    <property type="status" value="NOT_ANNOTATED_CDS"/>
    <property type="molecule type" value="Genomic_DNA"/>
</dbReference>
<comment type="subcellular location">
    <subcellularLocation>
        <location evidence="9">Endoplasmic reticulum membrane</location>
        <topology evidence="9">Multi-pass membrane protein</topology>
    </subcellularLocation>
    <subcellularLocation>
        <location evidence="9">Golgi apparatus membrane</location>
        <topology evidence="9">Multi-pass membrane protein</topology>
    </subcellularLocation>
</comment>
<keyword evidence="4 9" id="KW-0256">Endoplasmic reticulum</keyword>
<dbReference type="OMA" id="SGYKFVH"/>
<dbReference type="Pfam" id="PF03878">
    <property type="entry name" value="YIF1"/>
    <property type="match status" value="1"/>
</dbReference>
<evidence type="ECO:0000256" key="9">
    <source>
        <dbReference type="RuleBase" id="RU368073"/>
    </source>
</evidence>
<dbReference type="GO" id="GO:0005793">
    <property type="term" value="C:endoplasmic reticulum-Golgi intermediate compartment"/>
    <property type="evidence" value="ECO:0007669"/>
    <property type="project" value="UniProtKB-UniRule"/>
</dbReference>
<dbReference type="HOGENOM" id="CLU_047877_1_0_1"/>
<evidence type="ECO:0000313" key="11">
    <source>
        <dbReference type="EnsemblMetazoa" id="SMAR010959-PA"/>
    </source>
</evidence>
<keyword evidence="5 9" id="KW-0653">Protein transport</keyword>
<keyword evidence="3 9" id="KW-0812">Transmembrane</keyword>
<evidence type="ECO:0000256" key="8">
    <source>
        <dbReference type="ARBA" id="ARBA00023136"/>
    </source>
</evidence>
<evidence type="ECO:0000256" key="3">
    <source>
        <dbReference type="ARBA" id="ARBA00022692"/>
    </source>
</evidence>
<evidence type="ECO:0000256" key="2">
    <source>
        <dbReference type="ARBA" id="ARBA00022448"/>
    </source>
</evidence>
<feature type="transmembrane region" description="Helical" evidence="9">
    <location>
        <begin position="301"/>
        <end position="324"/>
    </location>
</feature>
<dbReference type="PANTHER" id="PTHR14083:SF0">
    <property type="entry name" value="YIP1D-INTERACTING FACTOR 1, ISOFORM C"/>
    <property type="match status" value="1"/>
</dbReference>
<dbReference type="InterPro" id="IPR005578">
    <property type="entry name" value="Yif1_fam"/>
</dbReference>
<accession>T1JB28</accession>
<protein>
    <recommendedName>
        <fullName evidence="9">Protein YIF1</fullName>
    </recommendedName>
</protein>
<keyword evidence="2 9" id="KW-0813">Transport</keyword>
<dbReference type="PhylomeDB" id="T1JB28"/>
<dbReference type="GO" id="GO:0030134">
    <property type="term" value="C:COPII-coated ER to Golgi transport vesicle"/>
    <property type="evidence" value="ECO:0007669"/>
    <property type="project" value="TreeGrafter"/>
</dbReference>
<dbReference type="STRING" id="126957.T1JB28"/>
<evidence type="ECO:0000313" key="12">
    <source>
        <dbReference type="Proteomes" id="UP000014500"/>
    </source>
</evidence>
<evidence type="ECO:0000256" key="1">
    <source>
        <dbReference type="ARBA" id="ARBA00009727"/>
    </source>
</evidence>
<dbReference type="GO" id="GO:0015031">
    <property type="term" value="P:protein transport"/>
    <property type="evidence" value="ECO:0007669"/>
    <property type="project" value="UniProtKB-KW"/>
</dbReference>
<reference evidence="12" key="1">
    <citation type="submission" date="2011-05" db="EMBL/GenBank/DDBJ databases">
        <authorList>
            <person name="Richards S.R."/>
            <person name="Qu J."/>
            <person name="Jiang H."/>
            <person name="Jhangiani S.N."/>
            <person name="Agravi P."/>
            <person name="Goodspeed R."/>
            <person name="Gross S."/>
            <person name="Mandapat C."/>
            <person name="Jackson L."/>
            <person name="Mathew T."/>
            <person name="Pu L."/>
            <person name="Thornton R."/>
            <person name="Saada N."/>
            <person name="Wilczek-Boney K.B."/>
            <person name="Lee S."/>
            <person name="Kovar C."/>
            <person name="Wu Y."/>
            <person name="Scherer S.E."/>
            <person name="Worley K.C."/>
            <person name="Muzny D.M."/>
            <person name="Gibbs R."/>
        </authorList>
    </citation>
    <scope>NUCLEOTIDE SEQUENCE</scope>
    <source>
        <strain evidence="12">Brora</strain>
    </source>
</reference>
<sequence length="326" mass="37118">MICLICEVTETRTPAQRQQLPKKRQPGNPNQPPMPQPQMFQQYGQPIHPNPQLFHDTSAQDPYGIPPGYPGMNQPMSTPQHLLADPVMASMAMNYGQVLVGQGKEMMDKNLEKYISVSKLKYYFAVDTNYVTKKIALILFPYSQSDWSIKYNQDEPIAPRYEVNAPDLYIPVMAFVTYILLTGYIYGVQNRFSPEKLGIEASSALGWLILEVLAIVFTIYITRMESQVKMLDLIAFCGYKYVGMIFCLLGNLILKSLAYYAILLYSSGSFGFFLVRTLRLQLMAGNEGTNQSYEGGSKRRLYLLLFVALIQPIVMYWLTCHVVYPQ</sequence>
<reference evidence="11" key="2">
    <citation type="submission" date="2015-02" db="UniProtKB">
        <authorList>
            <consortium name="EnsemblMetazoa"/>
        </authorList>
    </citation>
    <scope>IDENTIFICATION</scope>
</reference>
<evidence type="ECO:0000256" key="7">
    <source>
        <dbReference type="ARBA" id="ARBA00023034"/>
    </source>
</evidence>
<comment type="function">
    <text evidence="9">Has a role in transport between endoplasmic reticulum and Golgi.</text>
</comment>
<evidence type="ECO:0000256" key="5">
    <source>
        <dbReference type="ARBA" id="ARBA00022927"/>
    </source>
</evidence>
<dbReference type="eggNOG" id="KOG3094">
    <property type="taxonomic scope" value="Eukaryota"/>
</dbReference>
<dbReference type="EnsemblMetazoa" id="SMAR010959-RA">
    <property type="protein sequence ID" value="SMAR010959-PA"/>
    <property type="gene ID" value="SMAR010959"/>
</dbReference>
<dbReference type="Proteomes" id="UP000014500">
    <property type="component" value="Unassembled WGS sequence"/>
</dbReference>
<feature type="transmembrane region" description="Helical" evidence="9">
    <location>
        <begin position="259"/>
        <end position="280"/>
    </location>
</feature>
<dbReference type="AlphaFoldDB" id="T1JB28"/>
<feature type="transmembrane region" description="Helical" evidence="9">
    <location>
        <begin position="199"/>
        <end position="221"/>
    </location>
</feature>
<dbReference type="GO" id="GO:0006888">
    <property type="term" value="P:endoplasmic reticulum to Golgi vesicle-mediated transport"/>
    <property type="evidence" value="ECO:0007669"/>
    <property type="project" value="UniProtKB-UniRule"/>
</dbReference>
<dbReference type="GO" id="GO:0005789">
    <property type="term" value="C:endoplasmic reticulum membrane"/>
    <property type="evidence" value="ECO:0007669"/>
    <property type="project" value="UniProtKB-SubCell"/>
</dbReference>
<keyword evidence="6 9" id="KW-1133">Transmembrane helix</keyword>
<dbReference type="PANTHER" id="PTHR14083">
    <property type="entry name" value="YIP1 INTERACTING FACTOR HOMOLOG YIF1 PROTEIN"/>
    <property type="match status" value="1"/>
</dbReference>